<proteinExistence type="predicted"/>
<sequence>MPFNKRSDKEEQIGKTTVPKKAGALEELPSGNMDKMQVYKSGATKLKLGEALP</sequence>
<gene>
    <name evidence="2" type="ORF">DEO72_LG2g4179</name>
</gene>
<dbReference type="Proteomes" id="UP000501690">
    <property type="component" value="Linkage Group LG2"/>
</dbReference>
<dbReference type="GO" id="GO:0006383">
    <property type="term" value="P:transcription by RNA polymerase III"/>
    <property type="evidence" value="ECO:0007669"/>
    <property type="project" value="InterPro"/>
</dbReference>
<name>A0A4D6L5M5_VIGUN</name>
<keyword evidence="2" id="KW-0240">DNA-directed RNA polymerase</keyword>
<dbReference type="InterPro" id="IPR007811">
    <property type="entry name" value="RPC4"/>
</dbReference>
<dbReference type="EMBL" id="CP039346">
    <property type="protein sequence ID" value="QCD83832.1"/>
    <property type="molecule type" value="Genomic_DNA"/>
</dbReference>
<evidence type="ECO:0000313" key="2">
    <source>
        <dbReference type="EMBL" id="QCD83832.1"/>
    </source>
</evidence>
<reference evidence="2 3" key="1">
    <citation type="submission" date="2019-04" db="EMBL/GenBank/DDBJ databases">
        <title>An improved genome assembly and genetic linkage map for asparagus bean, Vigna unguiculata ssp. sesquipedialis.</title>
        <authorList>
            <person name="Xia Q."/>
            <person name="Zhang R."/>
            <person name="Dong Y."/>
        </authorList>
    </citation>
    <scope>NUCLEOTIDE SEQUENCE [LARGE SCALE GENOMIC DNA]</scope>
    <source>
        <tissue evidence="2">Leaf</tissue>
    </source>
</reference>
<feature type="region of interest" description="Disordered" evidence="1">
    <location>
        <begin position="1"/>
        <end position="29"/>
    </location>
</feature>
<dbReference type="GO" id="GO:0003677">
    <property type="term" value="F:DNA binding"/>
    <property type="evidence" value="ECO:0007669"/>
    <property type="project" value="InterPro"/>
</dbReference>
<protein>
    <submittedName>
        <fullName evidence="2">DNA-directed RNA polymerase III subunit RPC4</fullName>
    </submittedName>
</protein>
<evidence type="ECO:0000256" key="1">
    <source>
        <dbReference type="SAM" id="MobiDB-lite"/>
    </source>
</evidence>
<evidence type="ECO:0000313" key="3">
    <source>
        <dbReference type="Proteomes" id="UP000501690"/>
    </source>
</evidence>
<dbReference type="Pfam" id="PF05132">
    <property type="entry name" value="RNA_pol_Rpc4"/>
    <property type="match status" value="1"/>
</dbReference>
<organism evidence="2 3">
    <name type="scientific">Vigna unguiculata</name>
    <name type="common">Cowpea</name>
    <dbReference type="NCBI Taxonomy" id="3917"/>
    <lineage>
        <taxon>Eukaryota</taxon>
        <taxon>Viridiplantae</taxon>
        <taxon>Streptophyta</taxon>
        <taxon>Embryophyta</taxon>
        <taxon>Tracheophyta</taxon>
        <taxon>Spermatophyta</taxon>
        <taxon>Magnoliopsida</taxon>
        <taxon>eudicotyledons</taxon>
        <taxon>Gunneridae</taxon>
        <taxon>Pentapetalae</taxon>
        <taxon>rosids</taxon>
        <taxon>fabids</taxon>
        <taxon>Fabales</taxon>
        <taxon>Fabaceae</taxon>
        <taxon>Papilionoideae</taxon>
        <taxon>50 kb inversion clade</taxon>
        <taxon>NPAAA clade</taxon>
        <taxon>indigoferoid/millettioid clade</taxon>
        <taxon>Phaseoleae</taxon>
        <taxon>Vigna</taxon>
    </lineage>
</organism>
<feature type="compositionally biased region" description="Basic and acidic residues" evidence="1">
    <location>
        <begin position="1"/>
        <end position="13"/>
    </location>
</feature>
<dbReference type="GO" id="GO:0005666">
    <property type="term" value="C:RNA polymerase III complex"/>
    <property type="evidence" value="ECO:0007669"/>
    <property type="project" value="InterPro"/>
</dbReference>
<accession>A0A4D6L5M5</accession>
<dbReference type="AlphaFoldDB" id="A0A4D6L5M5"/>
<keyword evidence="3" id="KW-1185">Reference proteome</keyword>
<keyword evidence="2" id="KW-0804">Transcription</keyword>